<dbReference type="NCBIfam" id="TIGR03348">
    <property type="entry name" value="VI_IcmF"/>
    <property type="match status" value="1"/>
</dbReference>
<sequence>MRWLSKLWSKPWARIPMTVLGVLCICAAIWFGLAMTGVELLQSGLLRGGLIALILVPIGVYYLIRYLRRRKAAQELEESLMETPVGDGAVLAERMQEALARLKKDGGATYLYDLPWYVIIGPPGAGKTTALVHSGLEFPGTDKAAVAGFGGTKNCDFWFAEDAVMIDTAGRYTTQDSDARADNMSWAAFLDHLKRARPNQPINGVILAFSCEDMMTASDDDLDSHALTVRKRLSELHEKLRIDVPVYVMFTKADMIAGFREYFGPFGEERRKNVWGVTFQTGDRKEETYRAVPAEFDALISRLSDEVTDRLNEEPDSVTRISIFGFPGQMALLQRNVSDFLRRVFQKPQETGAILRGFYFTSGTQEGTPIDQVLGTVDLAGDGGGLGLGFMSGKGRSYFLYDLLKKVIFEERDWVGYDLRTMRRRALMRSVASLTIAVACLAAMGLFGYAFWQNATLVRAAEQQSQLYHKEAEPLFAATEITDPDPSVTISALAVLREIPGGYGNPVEQPFYERVGLSRRKAVRTAATTAYHMGLERHLRPRMMLYLENELPQLVADRQLDRAYHALKVYMLLAREPNAKADDPSIVAYFAEAWLPYFSEPGQDNEYREMMAHLAAMLELDDKSTPLVKANGTLISSVQKEIAPLSLAERAYSSILSDAADMIPFSVVEELSGAKIDQVFRTTDGTPLESLIVPGLFTYGGYWSTFRDEMENARTRLEDEKWVLGEVGEKADYERQLTGLAGDLHALYRRDFVARWTGMLDRIELVPMSNGAPQFPSLAVASSAAASPILQLAEAVDRETRLSRFLDMIEGAEVSPEALASGDIGNQLADAGFDEVERRSGALKRIALNMIRDKAKFQGRAGAASASPLQRQQLEQIEAPLEKWHAFVKGDPVLRNRPVDVVLDGLKDILTNRQAAARSPTGLEEQGLQDALNSLVQNTPFYPEQINVFINQIEREFLTISANASMKELNRALAEEVTAYCRQNVENLAPFANGNRFIPTNAFGEFFGHNGRMDKFYQTYLRDHTQRAADGSIVGREDSPLGARLASGTLSQFARAERIRQAFFPPDASTPSVVFTIRQLQSSDLVEGSYLDLGDRKVQLLPNSSGSRVTWPDDLSQIILTALPQRPEASNTEGYNGGQWAILSFLERGRGRPQGSAVDITQNVGGRPVKFRLEFDSITVPFLMRELRDFRCPATLE</sequence>
<evidence type="ECO:0000259" key="3">
    <source>
        <dbReference type="Pfam" id="PF14331"/>
    </source>
</evidence>
<proteinExistence type="predicted"/>
<dbReference type="Proteomes" id="UP000612855">
    <property type="component" value="Unassembled WGS sequence"/>
</dbReference>
<evidence type="ECO:0000256" key="1">
    <source>
        <dbReference type="SAM" id="Phobius"/>
    </source>
</evidence>
<dbReference type="EMBL" id="BMFJ01000001">
    <property type="protein sequence ID" value="GGE22406.1"/>
    <property type="molecule type" value="Genomic_DNA"/>
</dbReference>
<keyword evidence="1" id="KW-1133">Transmembrane helix</keyword>
<dbReference type="SUPFAM" id="SSF52540">
    <property type="entry name" value="P-loop containing nucleoside triphosphate hydrolases"/>
    <property type="match status" value="1"/>
</dbReference>
<evidence type="ECO:0000313" key="5">
    <source>
        <dbReference type="Proteomes" id="UP000612855"/>
    </source>
</evidence>
<dbReference type="RefSeq" id="WP_188476440.1">
    <property type="nucleotide sequence ID" value="NZ_BMFJ01000001.1"/>
</dbReference>
<protein>
    <submittedName>
        <fullName evidence="4">Type VI secretion protein</fullName>
    </submittedName>
</protein>
<keyword evidence="1" id="KW-0472">Membrane</keyword>
<dbReference type="AlphaFoldDB" id="A0A917A1I3"/>
<feature type="domain" description="IcmF-related" evidence="2">
    <location>
        <begin position="492"/>
        <end position="801"/>
    </location>
</feature>
<dbReference type="InterPro" id="IPR027417">
    <property type="entry name" value="P-loop_NTPase"/>
</dbReference>
<dbReference type="CDD" id="cd00882">
    <property type="entry name" value="Ras_like_GTPase"/>
    <property type="match status" value="1"/>
</dbReference>
<accession>A0A917A1I3</accession>
<comment type="caution">
    <text evidence="4">The sequence shown here is derived from an EMBL/GenBank/DDBJ whole genome shotgun (WGS) entry which is preliminary data.</text>
</comment>
<organism evidence="4 5">
    <name type="scientific">Primorskyibacter flagellatus</name>
    <dbReference type="NCBI Taxonomy" id="1387277"/>
    <lineage>
        <taxon>Bacteria</taxon>
        <taxon>Pseudomonadati</taxon>
        <taxon>Pseudomonadota</taxon>
        <taxon>Alphaproteobacteria</taxon>
        <taxon>Rhodobacterales</taxon>
        <taxon>Roseobacteraceae</taxon>
        <taxon>Primorskyibacter</taxon>
    </lineage>
</organism>
<feature type="transmembrane region" description="Helical" evidence="1">
    <location>
        <begin position="45"/>
        <end position="64"/>
    </location>
</feature>
<evidence type="ECO:0000259" key="2">
    <source>
        <dbReference type="Pfam" id="PF06761"/>
    </source>
</evidence>
<dbReference type="InterPro" id="IPR053156">
    <property type="entry name" value="T6SS_TssM-like"/>
</dbReference>
<dbReference type="InterPro" id="IPR017731">
    <property type="entry name" value="TssM1-like"/>
</dbReference>
<feature type="domain" description="Type VI secretion system component TssM1 N-terminal" evidence="3">
    <location>
        <begin position="181"/>
        <end position="434"/>
    </location>
</feature>
<dbReference type="Pfam" id="PF14331">
    <property type="entry name" value="IcmF-related_N"/>
    <property type="match status" value="1"/>
</dbReference>
<gene>
    <name evidence="4" type="ORF">GCM10011360_08650</name>
</gene>
<dbReference type="Pfam" id="PF06761">
    <property type="entry name" value="IcmF-related"/>
    <property type="match status" value="1"/>
</dbReference>
<feature type="transmembrane region" description="Helical" evidence="1">
    <location>
        <begin position="12"/>
        <end position="33"/>
    </location>
</feature>
<dbReference type="PANTHER" id="PTHR36153:SF1">
    <property type="entry name" value="TYPE VI SECRETION SYSTEM COMPONENT TSSM1"/>
    <property type="match status" value="1"/>
</dbReference>
<dbReference type="PANTHER" id="PTHR36153">
    <property type="entry name" value="INNER MEMBRANE PROTEIN-RELATED"/>
    <property type="match status" value="1"/>
</dbReference>
<dbReference type="InterPro" id="IPR009612">
    <property type="entry name" value="IcmF-rel"/>
</dbReference>
<name>A0A917A1I3_9RHOB</name>
<evidence type="ECO:0000313" key="4">
    <source>
        <dbReference type="EMBL" id="GGE22406.1"/>
    </source>
</evidence>
<keyword evidence="1" id="KW-0812">Transmembrane</keyword>
<reference evidence="5" key="1">
    <citation type="journal article" date="2019" name="Int. J. Syst. Evol. Microbiol.">
        <title>The Global Catalogue of Microorganisms (GCM) 10K type strain sequencing project: providing services to taxonomists for standard genome sequencing and annotation.</title>
        <authorList>
            <consortium name="The Broad Institute Genomics Platform"/>
            <consortium name="The Broad Institute Genome Sequencing Center for Infectious Disease"/>
            <person name="Wu L."/>
            <person name="Ma J."/>
        </authorList>
    </citation>
    <scope>NUCLEOTIDE SEQUENCE [LARGE SCALE GENOMIC DNA]</scope>
    <source>
        <strain evidence="5">CGMCC 1.12664</strain>
    </source>
</reference>
<feature type="transmembrane region" description="Helical" evidence="1">
    <location>
        <begin position="431"/>
        <end position="452"/>
    </location>
</feature>
<keyword evidence="5" id="KW-1185">Reference proteome</keyword>
<dbReference type="InterPro" id="IPR025743">
    <property type="entry name" value="TssM1_N"/>
</dbReference>